<protein>
    <submittedName>
        <fullName evidence="2">Uncharacterized protein</fullName>
    </submittedName>
</protein>
<proteinExistence type="predicted"/>
<evidence type="ECO:0000313" key="3">
    <source>
        <dbReference type="Proteomes" id="UP000249396"/>
    </source>
</evidence>
<gene>
    <name evidence="2" type="ORF">DM484_21890</name>
</gene>
<keyword evidence="1" id="KW-1133">Transmembrane helix</keyword>
<accession>A0A2W4SMG1</accession>
<keyword evidence="1" id="KW-0472">Membrane</keyword>
<dbReference type="EMBL" id="QJPH01000438">
    <property type="protein sequence ID" value="PZN74024.1"/>
    <property type="molecule type" value="Genomic_DNA"/>
</dbReference>
<feature type="transmembrane region" description="Helical" evidence="1">
    <location>
        <begin position="15"/>
        <end position="32"/>
    </location>
</feature>
<evidence type="ECO:0000256" key="1">
    <source>
        <dbReference type="SAM" id="Phobius"/>
    </source>
</evidence>
<reference evidence="2 3" key="1">
    <citation type="journal article" date="2018" name="Aquat. Microb. Ecol.">
        <title>Gammaproteobacterial methanotrophs dominate.</title>
        <authorList>
            <person name="Rissanen A.J."/>
            <person name="Saarenheimo J."/>
            <person name="Tiirola M."/>
            <person name="Peura S."/>
            <person name="Aalto S.L."/>
            <person name="Karvinen A."/>
            <person name="Nykanen H."/>
        </authorList>
    </citation>
    <scope>NUCLEOTIDE SEQUENCE [LARGE SCALE GENOMIC DNA]</scope>
    <source>
        <strain evidence="2">AMbin10</strain>
    </source>
</reference>
<dbReference type="AlphaFoldDB" id="A0A2W4SMG1"/>
<name>A0A2W4SMG1_9GAMM</name>
<keyword evidence="1" id="KW-0812">Transmembrane</keyword>
<organism evidence="2 3">
    <name type="scientific">Candidatus Methylumidiphilus alinenensis</name>
    <dbReference type="NCBI Taxonomy" id="2202197"/>
    <lineage>
        <taxon>Bacteria</taxon>
        <taxon>Pseudomonadati</taxon>
        <taxon>Pseudomonadota</taxon>
        <taxon>Gammaproteobacteria</taxon>
        <taxon>Methylococcales</taxon>
        <taxon>Candidatus Methylumidiphilus</taxon>
    </lineage>
</organism>
<dbReference type="Proteomes" id="UP000249396">
    <property type="component" value="Unassembled WGS sequence"/>
</dbReference>
<comment type="caution">
    <text evidence="2">The sequence shown here is derived from an EMBL/GenBank/DDBJ whole genome shotgun (WGS) entry which is preliminary data.</text>
</comment>
<evidence type="ECO:0000313" key="2">
    <source>
        <dbReference type="EMBL" id="PZN74024.1"/>
    </source>
</evidence>
<sequence length="153" mass="17401">MLNKLLEKIAKLPKIWSVILLVLFIVALYVLLQKVIMPGVMAVVQSNFFFEKDEEQEELGKINNQRSDMAFNQCKSVMVADRHVPETAQFVDKQYEAWALGGRTYLIRSVVIVASPEKGSIERKYACKIKFNGGDLADVKSWDMLGVDFNEPD</sequence>